<reference evidence="7 8" key="1">
    <citation type="journal article" date="2024" name="G3 (Bethesda)">
        <title>Genome assembly of Hibiscus sabdariffa L. provides insights into metabolisms of medicinal natural products.</title>
        <authorList>
            <person name="Kim T."/>
        </authorList>
    </citation>
    <scope>NUCLEOTIDE SEQUENCE [LARGE SCALE GENOMIC DNA]</scope>
    <source>
        <strain evidence="7">TK-2024</strain>
        <tissue evidence="7">Old leaves</tissue>
    </source>
</reference>
<feature type="coiled-coil region" evidence="3">
    <location>
        <begin position="84"/>
        <end position="111"/>
    </location>
</feature>
<dbReference type="Proteomes" id="UP001472677">
    <property type="component" value="Unassembled WGS sequence"/>
</dbReference>
<keyword evidence="1 3" id="KW-0175">Coiled coil</keyword>
<evidence type="ECO:0000313" key="8">
    <source>
        <dbReference type="Proteomes" id="UP001472677"/>
    </source>
</evidence>
<keyword evidence="8" id="KW-1185">Reference proteome</keyword>
<feature type="signal peptide" evidence="5">
    <location>
        <begin position="1"/>
        <end position="16"/>
    </location>
</feature>
<feature type="region of interest" description="Disordered" evidence="4">
    <location>
        <begin position="221"/>
        <end position="241"/>
    </location>
</feature>
<dbReference type="InterPro" id="IPR011684">
    <property type="entry name" value="NAB"/>
</dbReference>
<organism evidence="7 8">
    <name type="scientific">Hibiscus sabdariffa</name>
    <name type="common">roselle</name>
    <dbReference type="NCBI Taxonomy" id="183260"/>
    <lineage>
        <taxon>Eukaryota</taxon>
        <taxon>Viridiplantae</taxon>
        <taxon>Streptophyta</taxon>
        <taxon>Embryophyta</taxon>
        <taxon>Tracheophyta</taxon>
        <taxon>Spermatophyta</taxon>
        <taxon>Magnoliopsida</taxon>
        <taxon>eudicotyledons</taxon>
        <taxon>Gunneridae</taxon>
        <taxon>Pentapetalae</taxon>
        <taxon>rosids</taxon>
        <taxon>malvids</taxon>
        <taxon>Malvales</taxon>
        <taxon>Malvaceae</taxon>
        <taxon>Malvoideae</taxon>
        <taxon>Hibiscus</taxon>
    </lineage>
</organism>
<evidence type="ECO:0000313" key="7">
    <source>
        <dbReference type="EMBL" id="KAK8480911.1"/>
    </source>
</evidence>
<accession>A0ABR1ZK58</accession>
<keyword evidence="5" id="KW-0732">Signal</keyword>
<evidence type="ECO:0000256" key="2">
    <source>
        <dbReference type="ARBA" id="ARBA00038006"/>
    </source>
</evidence>
<dbReference type="EMBL" id="JBBPBM010001966">
    <property type="protein sequence ID" value="KAK8480911.1"/>
    <property type="molecule type" value="Genomic_DNA"/>
</dbReference>
<dbReference type="PANTHER" id="PTHR32258:SF22">
    <property type="entry name" value="PROTEIN NETWORKED 3A-LIKE"/>
    <property type="match status" value="1"/>
</dbReference>
<name>A0ABR1ZK58_9ROSI</name>
<evidence type="ECO:0000256" key="1">
    <source>
        <dbReference type="ARBA" id="ARBA00023054"/>
    </source>
</evidence>
<dbReference type="InterPro" id="IPR051861">
    <property type="entry name" value="NET_actin-binding_domain"/>
</dbReference>
<dbReference type="PANTHER" id="PTHR32258">
    <property type="entry name" value="PROTEIN NETWORKED 4A"/>
    <property type="match status" value="1"/>
</dbReference>
<proteinExistence type="inferred from homology"/>
<feature type="compositionally biased region" description="Basic and acidic residues" evidence="4">
    <location>
        <begin position="227"/>
        <end position="240"/>
    </location>
</feature>
<sequence>MTLLLSLGWTVKFSVSSLIGFKQFFPGRLVIDIDSMECTNVTACNDLDTKIDAILSIIVQDDGDTFAKRAEMYYQKRPELIEMVEELQKSYRLLAEKYDQLRSQINNDSQRLQNCVQGDEELNRVRYSNFDTKSTAGDPGHEIEFYQDPSNGKADGMFTLAESTKSSKMKPADEHKNNANGVELQLNMSDGSQLIENGNLWNDLRFKVPELVEDNLSQQAESITRNDNGKTSELSHDVPKKTRPRLSWLKRLFCGSSMKSDAS</sequence>
<protein>
    <recommendedName>
        <fullName evidence="6">NAB domain-containing protein</fullName>
    </recommendedName>
</protein>
<comment type="similarity">
    <text evidence="2">Belongs to the NET family.</text>
</comment>
<feature type="domain" description="NAB" evidence="6">
    <location>
        <begin position="21"/>
        <end position="105"/>
    </location>
</feature>
<evidence type="ECO:0000259" key="6">
    <source>
        <dbReference type="PROSITE" id="PS51774"/>
    </source>
</evidence>
<gene>
    <name evidence="7" type="ORF">V6N12_066756</name>
</gene>
<evidence type="ECO:0000256" key="3">
    <source>
        <dbReference type="SAM" id="Coils"/>
    </source>
</evidence>
<evidence type="ECO:0000256" key="5">
    <source>
        <dbReference type="SAM" id="SignalP"/>
    </source>
</evidence>
<evidence type="ECO:0000256" key="4">
    <source>
        <dbReference type="SAM" id="MobiDB-lite"/>
    </source>
</evidence>
<dbReference type="PROSITE" id="PS51774">
    <property type="entry name" value="NAB"/>
    <property type="match status" value="1"/>
</dbReference>
<feature type="chain" id="PRO_5045597035" description="NAB domain-containing protein" evidence="5">
    <location>
        <begin position="17"/>
        <end position="263"/>
    </location>
</feature>
<dbReference type="Pfam" id="PF07765">
    <property type="entry name" value="KIP1"/>
    <property type="match status" value="1"/>
</dbReference>
<comment type="caution">
    <text evidence="7">The sequence shown here is derived from an EMBL/GenBank/DDBJ whole genome shotgun (WGS) entry which is preliminary data.</text>
</comment>